<keyword evidence="3" id="KW-1185">Reference proteome</keyword>
<organism evidence="2 3">
    <name type="scientific">Solanum commersonii</name>
    <name type="common">Commerson's wild potato</name>
    <name type="synonym">Commerson's nightshade</name>
    <dbReference type="NCBI Taxonomy" id="4109"/>
    <lineage>
        <taxon>Eukaryota</taxon>
        <taxon>Viridiplantae</taxon>
        <taxon>Streptophyta</taxon>
        <taxon>Embryophyta</taxon>
        <taxon>Tracheophyta</taxon>
        <taxon>Spermatophyta</taxon>
        <taxon>Magnoliopsida</taxon>
        <taxon>eudicotyledons</taxon>
        <taxon>Gunneridae</taxon>
        <taxon>Pentapetalae</taxon>
        <taxon>asterids</taxon>
        <taxon>lamiids</taxon>
        <taxon>Solanales</taxon>
        <taxon>Solanaceae</taxon>
        <taxon>Solanoideae</taxon>
        <taxon>Solaneae</taxon>
        <taxon>Solanum</taxon>
    </lineage>
</organism>
<dbReference type="EMBL" id="JACXVP010000012">
    <property type="protein sequence ID" value="KAG5571544.1"/>
    <property type="molecule type" value="Genomic_DNA"/>
</dbReference>
<dbReference type="InterPro" id="IPR036691">
    <property type="entry name" value="Endo/exonu/phosph_ase_sf"/>
</dbReference>
<dbReference type="AlphaFoldDB" id="A0A9J5W8R8"/>
<sequence length="259" mass="29433">MFQPLEEENLDGGTEEAIPLGIQFLGEDRSISDWIQQNITKLSSEFGVNFKGCEEKAKELLMKIDSNKQGNREVQSKQTTGKRKGLLELKRLQLDSKFYSNGTRRGKGVLSGNMIRTWKANVVCFQETKWREIANKVKEMRGSRWAITCNFEASGTRGGIVIMWDKRRWVGEVSSVGAFWFCLCLRPMIERKGRNLVGARGKRSIHGPLGPMWDFNTVRYPSRSTSRGESSLGEKGQTLHGGKASRFRSLKNGIQIWEH</sequence>
<name>A0A9J5W8R8_SOLCO</name>
<accession>A0A9J5W8R8</accession>
<evidence type="ECO:0000313" key="2">
    <source>
        <dbReference type="EMBL" id="KAG5571544.1"/>
    </source>
</evidence>
<gene>
    <name evidence="2" type="ORF">H5410_061310</name>
</gene>
<dbReference type="OrthoDB" id="1328788at2759"/>
<proteinExistence type="predicted"/>
<comment type="caution">
    <text evidence="2">The sequence shown here is derived from an EMBL/GenBank/DDBJ whole genome shotgun (WGS) entry which is preliminary data.</text>
</comment>
<dbReference type="Proteomes" id="UP000824120">
    <property type="component" value="Chromosome 12"/>
</dbReference>
<protein>
    <submittedName>
        <fullName evidence="2">Uncharacterized protein</fullName>
    </submittedName>
</protein>
<dbReference type="SUPFAM" id="SSF56219">
    <property type="entry name" value="DNase I-like"/>
    <property type="match status" value="1"/>
</dbReference>
<evidence type="ECO:0000256" key="1">
    <source>
        <dbReference type="SAM" id="MobiDB-lite"/>
    </source>
</evidence>
<feature type="region of interest" description="Disordered" evidence="1">
    <location>
        <begin position="224"/>
        <end position="243"/>
    </location>
</feature>
<reference evidence="2 3" key="1">
    <citation type="submission" date="2020-09" db="EMBL/GenBank/DDBJ databases">
        <title>De no assembly of potato wild relative species, Solanum commersonii.</title>
        <authorList>
            <person name="Cho K."/>
        </authorList>
    </citation>
    <scope>NUCLEOTIDE SEQUENCE [LARGE SCALE GENOMIC DNA]</scope>
    <source>
        <strain evidence="2">LZ3.2</strain>
        <tissue evidence="2">Leaf</tissue>
    </source>
</reference>
<evidence type="ECO:0000313" key="3">
    <source>
        <dbReference type="Proteomes" id="UP000824120"/>
    </source>
</evidence>